<sequence>MQHAARKPDKPAGAALGDVDLLPNRQHCFAFGLRAQGFPLTTTFNASISSIASASSFFSRAFSTSRPLSRRASETSMPPNFARQV</sequence>
<dbReference type="AlphaFoldDB" id="Q9AEU6"/>
<accession>Q9AEU6</accession>
<dbReference type="EMBL" id="AY028370">
    <property type="protein sequence ID" value="AAK27408.1"/>
    <property type="molecule type" value="Genomic_DNA"/>
</dbReference>
<reference evidence="1" key="1">
    <citation type="submission" date="2001-03" db="EMBL/GenBank/DDBJ databases">
        <title>Physical and Molecular Characterization of Lipopolysaccharide O-antigens from Burkholderia mallei.</title>
        <authorList>
            <person name="Burtnick M.N."/>
            <person name="Brett P.J."/>
            <person name="Woods D.E."/>
        </authorList>
    </citation>
    <scope>NUCLEOTIDE SEQUENCE</scope>
</reference>
<organism evidence="1">
    <name type="scientific">Burkholderia mallei</name>
    <name type="common">Pseudomonas mallei</name>
    <dbReference type="NCBI Taxonomy" id="13373"/>
    <lineage>
        <taxon>Bacteria</taxon>
        <taxon>Pseudomonadati</taxon>
        <taxon>Pseudomonadota</taxon>
        <taxon>Betaproteobacteria</taxon>
        <taxon>Burkholderiales</taxon>
        <taxon>Burkholderiaceae</taxon>
        <taxon>Burkholderia</taxon>
        <taxon>pseudomallei group</taxon>
    </lineage>
</organism>
<evidence type="ECO:0000313" key="1">
    <source>
        <dbReference type="EMBL" id="AAK27408.1"/>
    </source>
</evidence>
<name>Q9AEU6_BURML</name>
<protein>
    <submittedName>
        <fullName evidence="1">Uncharacterized protein</fullName>
    </submittedName>
</protein>
<proteinExistence type="predicted"/>